<dbReference type="EMBL" id="JAACJL010000031">
    <property type="protein sequence ID" value="KAF4616749.1"/>
    <property type="molecule type" value="Genomic_DNA"/>
</dbReference>
<accession>A0A8H4QTN6</accession>
<feature type="region of interest" description="Disordered" evidence="1">
    <location>
        <begin position="1"/>
        <end position="34"/>
    </location>
</feature>
<comment type="caution">
    <text evidence="2">The sequence shown here is derived from an EMBL/GenBank/DDBJ whole genome shotgun (WGS) entry which is preliminary data.</text>
</comment>
<sequence>MSEPTGTKRRRAGTRSSSRPAARRSNDSEEAPSFTRLNALIAEAVEMAKLLKAKKSDNNAVQEAHALTNSLLKALPKVQKAADPQSLEYDMHKKLLEASVRALRKHAQKDPIDGWEEQSEMMEDISSAVVKWLFEIWKKLNEEEDVDLGLSEKCIDVCSDAISGMEHLPGETSFCDIDPSVTITDSNRKTVCKENLSYSMVWIWRELPVTAASQKHPTKSILESMRRAGVIDQVFGLIRKGKEKKNAEGDAFWDGHWTDAMKEAATKVRLARR</sequence>
<name>A0A8H4QTN6_9AGAR</name>
<evidence type="ECO:0000313" key="2">
    <source>
        <dbReference type="EMBL" id="KAF4616749.1"/>
    </source>
</evidence>
<keyword evidence="3" id="KW-1185">Reference proteome</keyword>
<protein>
    <submittedName>
        <fullName evidence="2">Uncharacterized protein</fullName>
    </submittedName>
</protein>
<organism evidence="2 3">
    <name type="scientific">Agrocybe pediades</name>
    <dbReference type="NCBI Taxonomy" id="84607"/>
    <lineage>
        <taxon>Eukaryota</taxon>
        <taxon>Fungi</taxon>
        <taxon>Dikarya</taxon>
        <taxon>Basidiomycota</taxon>
        <taxon>Agaricomycotina</taxon>
        <taxon>Agaricomycetes</taxon>
        <taxon>Agaricomycetidae</taxon>
        <taxon>Agaricales</taxon>
        <taxon>Agaricineae</taxon>
        <taxon>Strophariaceae</taxon>
        <taxon>Agrocybe</taxon>
    </lineage>
</organism>
<evidence type="ECO:0000256" key="1">
    <source>
        <dbReference type="SAM" id="MobiDB-lite"/>
    </source>
</evidence>
<evidence type="ECO:0000313" key="3">
    <source>
        <dbReference type="Proteomes" id="UP000521872"/>
    </source>
</evidence>
<reference evidence="2 3" key="1">
    <citation type="submission" date="2019-12" db="EMBL/GenBank/DDBJ databases">
        <authorList>
            <person name="Floudas D."/>
            <person name="Bentzer J."/>
            <person name="Ahren D."/>
            <person name="Johansson T."/>
            <person name="Persson P."/>
            <person name="Tunlid A."/>
        </authorList>
    </citation>
    <scope>NUCLEOTIDE SEQUENCE [LARGE SCALE GENOMIC DNA]</scope>
    <source>
        <strain evidence="2 3">CBS 102.39</strain>
    </source>
</reference>
<dbReference type="AlphaFoldDB" id="A0A8H4QTN6"/>
<proteinExistence type="predicted"/>
<gene>
    <name evidence="2" type="ORF">D9613_008275</name>
</gene>
<dbReference type="Proteomes" id="UP000521872">
    <property type="component" value="Unassembled WGS sequence"/>
</dbReference>